<keyword evidence="11" id="KW-1185">Reference proteome</keyword>
<evidence type="ECO:0000259" key="8">
    <source>
        <dbReference type="Pfam" id="PF04239"/>
    </source>
</evidence>
<keyword evidence="5 7" id="KW-1133">Transmembrane helix</keyword>
<dbReference type="Pfam" id="PF20730">
    <property type="entry name" value="YetF_N"/>
    <property type="match status" value="1"/>
</dbReference>
<keyword evidence="3" id="KW-1003">Cell membrane</keyword>
<dbReference type="InterPro" id="IPR007353">
    <property type="entry name" value="DUF421"/>
</dbReference>
<dbReference type="Proteomes" id="UP000769780">
    <property type="component" value="Unassembled WGS sequence"/>
</dbReference>
<protein>
    <submittedName>
        <fullName evidence="10">DUF421 domain-containing protein</fullName>
    </submittedName>
</protein>
<dbReference type="EMBL" id="JACWFH010000007">
    <property type="protein sequence ID" value="MBY0095857.1"/>
    <property type="molecule type" value="Genomic_DNA"/>
</dbReference>
<dbReference type="InterPro" id="IPR023090">
    <property type="entry name" value="UPF0702_alpha/beta_dom_sf"/>
</dbReference>
<evidence type="ECO:0000256" key="4">
    <source>
        <dbReference type="ARBA" id="ARBA00022692"/>
    </source>
</evidence>
<feature type="transmembrane region" description="Helical" evidence="7">
    <location>
        <begin position="32"/>
        <end position="52"/>
    </location>
</feature>
<name>A0ABS7K0T1_9BACI</name>
<comment type="caution">
    <text evidence="10">The sequence shown here is derived from an EMBL/GenBank/DDBJ whole genome shotgun (WGS) entry which is preliminary data.</text>
</comment>
<feature type="transmembrane region" description="Helical" evidence="7">
    <location>
        <begin position="6"/>
        <end position="25"/>
    </location>
</feature>
<evidence type="ECO:0000256" key="5">
    <source>
        <dbReference type="ARBA" id="ARBA00022989"/>
    </source>
</evidence>
<evidence type="ECO:0000256" key="3">
    <source>
        <dbReference type="ARBA" id="ARBA00022475"/>
    </source>
</evidence>
<feature type="transmembrane region" description="Helical" evidence="7">
    <location>
        <begin position="58"/>
        <end position="78"/>
    </location>
</feature>
<evidence type="ECO:0000313" key="11">
    <source>
        <dbReference type="Proteomes" id="UP000769780"/>
    </source>
</evidence>
<dbReference type="InterPro" id="IPR048454">
    <property type="entry name" value="YetF_N"/>
</dbReference>
<proteinExistence type="inferred from homology"/>
<feature type="domain" description="YetF C-terminal" evidence="8">
    <location>
        <begin position="81"/>
        <end position="215"/>
    </location>
</feature>
<keyword evidence="4 7" id="KW-0812">Transmembrane</keyword>
<dbReference type="Gene3D" id="3.30.240.20">
    <property type="entry name" value="bsu07140 like domains"/>
    <property type="match status" value="2"/>
</dbReference>
<organism evidence="10 11">
    <name type="scientific">Mesobacillus maritimus</name>
    <dbReference type="NCBI Taxonomy" id="1643336"/>
    <lineage>
        <taxon>Bacteria</taxon>
        <taxon>Bacillati</taxon>
        <taxon>Bacillota</taxon>
        <taxon>Bacilli</taxon>
        <taxon>Bacillales</taxon>
        <taxon>Bacillaceae</taxon>
        <taxon>Mesobacillus</taxon>
    </lineage>
</organism>
<accession>A0ABS7K0T1</accession>
<dbReference type="PANTHER" id="PTHR34582:SF7">
    <property type="entry name" value="UPF0702 TRANSMEMBRANE PROTEIN YDFS"/>
    <property type="match status" value="1"/>
</dbReference>
<dbReference type="RefSeq" id="WP_221871220.1">
    <property type="nucleotide sequence ID" value="NZ_JACWFH010000007.1"/>
</dbReference>
<comment type="subcellular location">
    <subcellularLocation>
        <location evidence="1">Cell membrane</location>
        <topology evidence="1">Multi-pass membrane protein</topology>
    </subcellularLocation>
</comment>
<dbReference type="PANTHER" id="PTHR34582">
    <property type="entry name" value="UPF0702 TRANSMEMBRANE PROTEIN YCAP"/>
    <property type="match status" value="1"/>
</dbReference>
<evidence type="ECO:0000313" key="10">
    <source>
        <dbReference type="EMBL" id="MBY0095857.1"/>
    </source>
</evidence>
<evidence type="ECO:0000259" key="9">
    <source>
        <dbReference type="Pfam" id="PF20730"/>
    </source>
</evidence>
<feature type="domain" description="YetF-like N-terminal transmembrane" evidence="9">
    <location>
        <begin position="4"/>
        <end position="78"/>
    </location>
</feature>
<evidence type="ECO:0000256" key="6">
    <source>
        <dbReference type="ARBA" id="ARBA00023136"/>
    </source>
</evidence>
<evidence type="ECO:0000256" key="7">
    <source>
        <dbReference type="SAM" id="Phobius"/>
    </source>
</evidence>
<gene>
    <name evidence="10" type="ORF">H0185_03440</name>
</gene>
<reference evidence="10 11" key="1">
    <citation type="submission" date="2020-07" db="EMBL/GenBank/DDBJ databases">
        <title>Fungal Genomes of the International Space Station.</title>
        <authorList>
            <person name="Seuylemezian A."/>
            <person name="Singh N.K."/>
            <person name="Wood J."/>
            <person name="Venkateswaran K."/>
        </authorList>
    </citation>
    <scope>NUCLEOTIDE SEQUENCE [LARGE SCALE GENOMIC DNA]</scope>
    <source>
        <strain evidence="10 11">PL-B2</strain>
    </source>
</reference>
<evidence type="ECO:0000256" key="1">
    <source>
        <dbReference type="ARBA" id="ARBA00004651"/>
    </source>
</evidence>
<dbReference type="Pfam" id="PF04239">
    <property type="entry name" value="DUF421"/>
    <property type="match status" value="1"/>
</dbReference>
<evidence type="ECO:0000256" key="2">
    <source>
        <dbReference type="ARBA" id="ARBA00006448"/>
    </source>
</evidence>
<keyword evidence="6 7" id="KW-0472">Membrane</keyword>
<sequence length="231" mass="25702">MNILELITRIAIGFVVLFTMTRIMGRKEVSQMTFFNFTSAIAIGSIAANLVVSPNTSIRNGVIALAGWTAFTLLMDVIDIKSKEARKVTTGDPIIVIKEGKIVERALRKSRLDVDALNAMLRQKNIFSLADVDYAIFETNGKLSVMPKETKQPLTKSDMNIMTQTKQYPLPTEVITDGRILSNNLSKLNLDEKWLEQQLQNAGVNSVSDVFFAQVQQDGTLLIDAKNNLLH</sequence>
<comment type="similarity">
    <text evidence="2">Belongs to the UPF0702 family.</text>
</comment>